<feature type="non-terminal residue" evidence="1">
    <location>
        <position position="1"/>
    </location>
</feature>
<dbReference type="Proteomes" id="UP000485058">
    <property type="component" value="Unassembled WGS sequence"/>
</dbReference>
<organism evidence="1 2">
    <name type="scientific">Haematococcus lacustris</name>
    <name type="common">Green alga</name>
    <name type="synonym">Haematococcus pluvialis</name>
    <dbReference type="NCBI Taxonomy" id="44745"/>
    <lineage>
        <taxon>Eukaryota</taxon>
        <taxon>Viridiplantae</taxon>
        <taxon>Chlorophyta</taxon>
        <taxon>core chlorophytes</taxon>
        <taxon>Chlorophyceae</taxon>
        <taxon>CS clade</taxon>
        <taxon>Chlamydomonadales</taxon>
        <taxon>Haematococcaceae</taxon>
        <taxon>Haematococcus</taxon>
    </lineage>
</organism>
<reference evidence="1 2" key="1">
    <citation type="submission" date="2020-02" db="EMBL/GenBank/DDBJ databases">
        <title>Draft genome sequence of Haematococcus lacustris strain NIES-144.</title>
        <authorList>
            <person name="Morimoto D."/>
            <person name="Nakagawa S."/>
            <person name="Yoshida T."/>
            <person name="Sawayama S."/>
        </authorList>
    </citation>
    <scope>NUCLEOTIDE SEQUENCE [LARGE SCALE GENOMIC DNA]</scope>
    <source>
        <strain evidence="1 2">NIES-144</strain>
    </source>
</reference>
<keyword evidence="2" id="KW-1185">Reference proteome</keyword>
<feature type="non-terminal residue" evidence="1">
    <location>
        <position position="192"/>
    </location>
</feature>
<name>A0A699ZQQ1_HAELA</name>
<protein>
    <submittedName>
        <fullName evidence="1">Uncharacterized protein</fullName>
    </submittedName>
</protein>
<evidence type="ECO:0000313" key="2">
    <source>
        <dbReference type="Proteomes" id="UP000485058"/>
    </source>
</evidence>
<accession>A0A699ZQQ1</accession>
<sequence>MAYMLLSHALGSLQRDDPDAIFIALTAIIDAARAAQDSWYSAGNSSPSEEVLTDLLLAVELQHVKELVGELLLDVLPALLPLGQASPRASGLLLPALLAQLVPAARPREALLALQEAMSYVTEYDDPLQSLLLVPLLQHLTGVLSSLPRQRLSNTLAALPDLLAACAGKLALWLLTWAEQSGCGAVVETAWQ</sequence>
<dbReference type="EMBL" id="BLLF01001687">
    <property type="protein sequence ID" value="GFH20728.1"/>
    <property type="molecule type" value="Genomic_DNA"/>
</dbReference>
<dbReference type="AlphaFoldDB" id="A0A699ZQQ1"/>
<proteinExistence type="predicted"/>
<comment type="caution">
    <text evidence="1">The sequence shown here is derived from an EMBL/GenBank/DDBJ whole genome shotgun (WGS) entry which is preliminary data.</text>
</comment>
<evidence type="ECO:0000313" key="1">
    <source>
        <dbReference type="EMBL" id="GFH20728.1"/>
    </source>
</evidence>
<gene>
    <name evidence="1" type="ORF">HaLaN_17898</name>
</gene>